<keyword evidence="3" id="KW-1185">Reference proteome</keyword>
<accession>A0ABD5WD55</accession>
<dbReference type="InterPro" id="IPR040624">
    <property type="entry name" value="HalOD1"/>
</dbReference>
<gene>
    <name evidence="2" type="ORF">ACFQL9_15755</name>
</gene>
<sequence>MWRADVGPAAAPATRLTQITMCRSSQQTTVESIVTAVAQQKGVDPTALERPLYEVIDSESLGDFFGDTVGEITFEYLDTVVTVGSDGAVSVRPVAAPTP</sequence>
<dbReference type="GeneID" id="81124642"/>
<dbReference type="Proteomes" id="UP001596461">
    <property type="component" value="Unassembled WGS sequence"/>
</dbReference>
<evidence type="ECO:0000259" key="1">
    <source>
        <dbReference type="Pfam" id="PF18545"/>
    </source>
</evidence>
<evidence type="ECO:0000313" key="2">
    <source>
        <dbReference type="EMBL" id="MFC7071099.1"/>
    </source>
</evidence>
<proteinExistence type="predicted"/>
<protein>
    <submittedName>
        <fullName evidence="2">HalOD1 output domain-containing protein</fullName>
    </submittedName>
</protein>
<organism evidence="2 3">
    <name type="scientific">Halobaculum lipolyticum</name>
    <dbReference type="NCBI Taxonomy" id="3032001"/>
    <lineage>
        <taxon>Archaea</taxon>
        <taxon>Methanobacteriati</taxon>
        <taxon>Methanobacteriota</taxon>
        <taxon>Stenosarchaea group</taxon>
        <taxon>Halobacteria</taxon>
        <taxon>Halobacteriales</taxon>
        <taxon>Haloferacaceae</taxon>
        <taxon>Halobaculum</taxon>
    </lineage>
</organism>
<feature type="domain" description="Halobacterial output" evidence="1">
    <location>
        <begin position="26"/>
        <end position="93"/>
    </location>
</feature>
<reference evidence="2 3" key="1">
    <citation type="journal article" date="2019" name="Int. J. Syst. Evol. Microbiol.">
        <title>The Global Catalogue of Microorganisms (GCM) 10K type strain sequencing project: providing services to taxonomists for standard genome sequencing and annotation.</title>
        <authorList>
            <consortium name="The Broad Institute Genomics Platform"/>
            <consortium name="The Broad Institute Genome Sequencing Center for Infectious Disease"/>
            <person name="Wu L."/>
            <person name="Ma J."/>
        </authorList>
    </citation>
    <scope>NUCLEOTIDE SEQUENCE [LARGE SCALE GENOMIC DNA]</scope>
    <source>
        <strain evidence="2 3">DT31</strain>
    </source>
</reference>
<name>A0ABD5WD55_9EURY</name>
<dbReference type="Pfam" id="PF18545">
    <property type="entry name" value="HalOD1"/>
    <property type="match status" value="1"/>
</dbReference>
<dbReference type="AlphaFoldDB" id="A0ABD5WD55"/>
<evidence type="ECO:0000313" key="3">
    <source>
        <dbReference type="Proteomes" id="UP001596461"/>
    </source>
</evidence>
<dbReference type="EMBL" id="JBHTAH010000017">
    <property type="protein sequence ID" value="MFC7071099.1"/>
    <property type="molecule type" value="Genomic_DNA"/>
</dbReference>
<comment type="caution">
    <text evidence="2">The sequence shown here is derived from an EMBL/GenBank/DDBJ whole genome shotgun (WGS) entry which is preliminary data.</text>
</comment>
<dbReference type="RefSeq" id="WP_284032758.1">
    <property type="nucleotide sequence ID" value="NZ_CP126154.1"/>
</dbReference>